<dbReference type="InterPro" id="IPR013422">
    <property type="entry name" value="CRISPR-assoc_prot_Cas5_N"/>
</dbReference>
<dbReference type="CDD" id="cd09693">
    <property type="entry name" value="Cas5_I"/>
    <property type="match status" value="1"/>
</dbReference>
<evidence type="ECO:0000313" key="2">
    <source>
        <dbReference type="EMBL" id="MDC0739936.1"/>
    </source>
</evidence>
<accession>A0ABT5EDP8</accession>
<evidence type="ECO:0000256" key="1">
    <source>
        <dbReference type="ARBA" id="ARBA00023118"/>
    </source>
</evidence>
<comment type="caution">
    <text evidence="2">The sequence shown here is derived from an EMBL/GenBank/DDBJ whole genome shotgun (WGS) entry which is preliminary data.</text>
</comment>
<organism evidence="2 3">
    <name type="scientific">Polyangium mundeleinium</name>
    <dbReference type="NCBI Taxonomy" id="2995306"/>
    <lineage>
        <taxon>Bacteria</taxon>
        <taxon>Pseudomonadati</taxon>
        <taxon>Myxococcota</taxon>
        <taxon>Polyangia</taxon>
        <taxon>Polyangiales</taxon>
        <taxon>Polyangiaceae</taxon>
        <taxon>Polyangium</taxon>
    </lineage>
</organism>
<keyword evidence="1" id="KW-0051">Antiviral defense</keyword>
<dbReference type="Gene3D" id="3.30.70.2660">
    <property type="match status" value="1"/>
</dbReference>
<dbReference type="InterPro" id="IPR021124">
    <property type="entry name" value="CRISPR-assoc_prot_Cas5"/>
</dbReference>
<dbReference type="EMBL" id="JAQNDO010000001">
    <property type="protein sequence ID" value="MDC0739936.1"/>
    <property type="molecule type" value="Genomic_DNA"/>
</dbReference>
<proteinExistence type="predicted"/>
<dbReference type="NCBIfam" id="TIGR02593">
    <property type="entry name" value="CRISPR_cas5"/>
    <property type="match status" value="1"/>
</dbReference>
<gene>
    <name evidence="2" type="primary">cas5</name>
    <name evidence="2" type="ORF">POL67_01175</name>
</gene>
<dbReference type="Proteomes" id="UP001221411">
    <property type="component" value="Unassembled WGS sequence"/>
</dbReference>
<evidence type="ECO:0000313" key="3">
    <source>
        <dbReference type="Proteomes" id="UP001221411"/>
    </source>
</evidence>
<dbReference type="RefSeq" id="WP_271914624.1">
    <property type="nucleotide sequence ID" value="NZ_JAQNDO010000001.1"/>
</dbReference>
<keyword evidence="3" id="KW-1185">Reference proteome</keyword>
<name>A0ABT5EDP8_9BACT</name>
<protein>
    <submittedName>
        <fullName evidence="2">CRISPR-associated protein Cas5</fullName>
    </submittedName>
</protein>
<dbReference type="Pfam" id="PF09704">
    <property type="entry name" value="Cas_Cas5d"/>
    <property type="match status" value="1"/>
</dbReference>
<sequence length="229" mass="25453">MERLWLRARAPFAAYRAMQAGVYRPSAPTMPPSAAFGLVLNCAGIEMRDPEPTPTTRIRRDVPRLRIAIGAVSPTETATLYQQLHSYPVGASGQEHKARTHGAKYWIAPARRELVVDLDVMIGVEAEAALCERVRRGLRGELADARYGLPFAGDNNLLFDRIEALDTPVVARWYTPLAPGDRPRRGSCRLTIGIDREDSSRTTSQLFAPIEEACAFPPDEAWTWTPWAP</sequence>
<reference evidence="2 3" key="1">
    <citation type="submission" date="2022-11" db="EMBL/GenBank/DDBJ databases">
        <title>Minimal conservation of predation-associated metabolite biosynthetic gene clusters underscores biosynthetic potential of Myxococcota including descriptions for ten novel species: Archangium lansinium sp. nov., Myxococcus landrumus sp. nov., Nannocystis bai.</title>
        <authorList>
            <person name="Ahearne A."/>
            <person name="Stevens C."/>
            <person name="Dowd S."/>
        </authorList>
    </citation>
    <scope>NUCLEOTIDE SEQUENCE [LARGE SCALE GENOMIC DNA]</scope>
    <source>
        <strain evidence="2 3">RJM3</strain>
    </source>
</reference>